<dbReference type="Pfam" id="PF00249">
    <property type="entry name" value="Myb_DNA-binding"/>
    <property type="match status" value="2"/>
</dbReference>
<evidence type="ECO:0000313" key="8">
    <source>
        <dbReference type="Proteomes" id="UP001472677"/>
    </source>
</evidence>
<feature type="domain" description="HTH myb-type" evidence="6">
    <location>
        <begin position="63"/>
        <end position="113"/>
    </location>
</feature>
<feature type="domain" description="HTH myb-type" evidence="6">
    <location>
        <begin position="10"/>
        <end position="62"/>
    </location>
</feature>
<dbReference type="SUPFAM" id="SSF46689">
    <property type="entry name" value="Homeodomain-like"/>
    <property type="match status" value="1"/>
</dbReference>
<dbReference type="Proteomes" id="UP001472677">
    <property type="component" value="Unassembled WGS sequence"/>
</dbReference>
<dbReference type="InterPro" id="IPR009057">
    <property type="entry name" value="Homeodomain-like_sf"/>
</dbReference>
<evidence type="ECO:0000256" key="4">
    <source>
        <dbReference type="ARBA" id="ARBA00023242"/>
    </source>
</evidence>
<sequence>MRGGDENGMKKGLWTPEEDRILVDYVQKHGCGKWKSVATLAGLNRSSKSCRLRWTNYLRPDIKRGNFSTEEEQTIIDLHALLGNKWSTIASHLPGRTDNEIKNLWNTRLKRKLIQMGIDPVTHGPTTDVNSILASQLQLLAAANFGNPVDINNALMLQSNAAATLAKTLHLLHNMFQVLGTTGAPATVENQPFGYGHDVTELQSNFIDLVASQYQPNPIQDSKTCSNSNDIPFASSSSFAANIQTSTAPQLPQLISALPECRPRPTINVMQNENISNPSTNFEAWGDEATASDSYWRDIIE</sequence>
<comment type="subcellular location">
    <subcellularLocation>
        <location evidence="1">Nucleus</location>
    </subcellularLocation>
</comment>
<dbReference type="SMART" id="SM00717">
    <property type="entry name" value="SANT"/>
    <property type="match status" value="2"/>
</dbReference>
<comment type="caution">
    <text evidence="7">The sequence shown here is derived from an EMBL/GenBank/DDBJ whole genome shotgun (WGS) entry which is preliminary data.</text>
</comment>
<evidence type="ECO:0000256" key="3">
    <source>
        <dbReference type="ARBA" id="ARBA00023125"/>
    </source>
</evidence>
<keyword evidence="2" id="KW-0677">Repeat</keyword>
<accession>A0ABR2FX18</accession>
<organism evidence="7 8">
    <name type="scientific">Hibiscus sabdariffa</name>
    <name type="common">roselle</name>
    <dbReference type="NCBI Taxonomy" id="183260"/>
    <lineage>
        <taxon>Eukaryota</taxon>
        <taxon>Viridiplantae</taxon>
        <taxon>Streptophyta</taxon>
        <taxon>Embryophyta</taxon>
        <taxon>Tracheophyta</taxon>
        <taxon>Spermatophyta</taxon>
        <taxon>Magnoliopsida</taxon>
        <taxon>eudicotyledons</taxon>
        <taxon>Gunneridae</taxon>
        <taxon>Pentapetalae</taxon>
        <taxon>rosids</taxon>
        <taxon>malvids</taxon>
        <taxon>Malvales</taxon>
        <taxon>Malvaceae</taxon>
        <taxon>Malvoideae</taxon>
        <taxon>Hibiscus</taxon>
    </lineage>
</organism>
<feature type="domain" description="Myb-like" evidence="5">
    <location>
        <begin position="6"/>
        <end position="58"/>
    </location>
</feature>
<evidence type="ECO:0000256" key="2">
    <source>
        <dbReference type="ARBA" id="ARBA00022737"/>
    </source>
</evidence>
<evidence type="ECO:0000313" key="7">
    <source>
        <dbReference type="EMBL" id="KAK8588789.1"/>
    </source>
</evidence>
<name>A0ABR2FX18_9ROSI</name>
<reference evidence="7 8" key="1">
    <citation type="journal article" date="2024" name="G3 (Bethesda)">
        <title>Genome assembly of Hibiscus sabdariffa L. provides insights into metabolisms of medicinal natural products.</title>
        <authorList>
            <person name="Kim T."/>
        </authorList>
    </citation>
    <scope>NUCLEOTIDE SEQUENCE [LARGE SCALE GENOMIC DNA]</scope>
    <source>
        <strain evidence="7">TK-2024</strain>
        <tissue evidence="7">Old leaves</tissue>
    </source>
</reference>
<keyword evidence="8" id="KW-1185">Reference proteome</keyword>
<feature type="domain" description="Myb-like" evidence="5">
    <location>
        <begin position="59"/>
        <end position="109"/>
    </location>
</feature>
<keyword evidence="4" id="KW-0539">Nucleus</keyword>
<dbReference type="PROSITE" id="PS50090">
    <property type="entry name" value="MYB_LIKE"/>
    <property type="match status" value="2"/>
</dbReference>
<gene>
    <name evidence="7" type="ORF">V6N12_023203</name>
</gene>
<dbReference type="CDD" id="cd00167">
    <property type="entry name" value="SANT"/>
    <property type="match status" value="2"/>
</dbReference>
<dbReference type="InterPro" id="IPR001005">
    <property type="entry name" value="SANT/Myb"/>
</dbReference>
<dbReference type="PANTHER" id="PTHR47994">
    <property type="entry name" value="F14D16.11-RELATED"/>
    <property type="match status" value="1"/>
</dbReference>
<dbReference type="InterPro" id="IPR015495">
    <property type="entry name" value="Myb_TF_plants"/>
</dbReference>
<evidence type="ECO:0000256" key="1">
    <source>
        <dbReference type="ARBA" id="ARBA00004123"/>
    </source>
</evidence>
<evidence type="ECO:0000259" key="5">
    <source>
        <dbReference type="PROSITE" id="PS50090"/>
    </source>
</evidence>
<dbReference type="InterPro" id="IPR017930">
    <property type="entry name" value="Myb_dom"/>
</dbReference>
<protein>
    <submittedName>
        <fullName evidence="7">Uncharacterized protein</fullName>
    </submittedName>
</protein>
<dbReference type="Gene3D" id="1.10.10.60">
    <property type="entry name" value="Homeodomain-like"/>
    <property type="match status" value="2"/>
</dbReference>
<dbReference type="PANTHER" id="PTHR47994:SF5">
    <property type="entry name" value="F14D16.11-RELATED"/>
    <property type="match status" value="1"/>
</dbReference>
<dbReference type="EMBL" id="JBBPBM010000004">
    <property type="protein sequence ID" value="KAK8588789.1"/>
    <property type="molecule type" value="Genomic_DNA"/>
</dbReference>
<evidence type="ECO:0000259" key="6">
    <source>
        <dbReference type="PROSITE" id="PS51294"/>
    </source>
</evidence>
<keyword evidence="3" id="KW-0238">DNA-binding</keyword>
<dbReference type="PROSITE" id="PS51294">
    <property type="entry name" value="HTH_MYB"/>
    <property type="match status" value="2"/>
</dbReference>
<proteinExistence type="predicted"/>